<name>A0A3S4ZZR6_9PLAT</name>
<evidence type="ECO:0000313" key="3">
    <source>
        <dbReference type="Proteomes" id="UP000784294"/>
    </source>
</evidence>
<evidence type="ECO:0000313" key="2">
    <source>
        <dbReference type="EMBL" id="VEL23850.1"/>
    </source>
</evidence>
<keyword evidence="3" id="KW-1185">Reference proteome</keyword>
<organism evidence="2 3">
    <name type="scientific">Protopolystoma xenopodis</name>
    <dbReference type="NCBI Taxonomy" id="117903"/>
    <lineage>
        <taxon>Eukaryota</taxon>
        <taxon>Metazoa</taxon>
        <taxon>Spiralia</taxon>
        <taxon>Lophotrochozoa</taxon>
        <taxon>Platyhelminthes</taxon>
        <taxon>Monogenea</taxon>
        <taxon>Polyopisthocotylea</taxon>
        <taxon>Polystomatidea</taxon>
        <taxon>Polystomatidae</taxon>
        <taxon>Protopolystoma</taxon>
    </lineage>
</organism>
<proteinExistence type="predicted"/>
<dbReference type="AlphaFoldDB" id="A0A3S4ZZR6"/>
<sequence length="108" mass="11028">MGTDSRYRLIYLGGDGSGLPWEATLEGKTFLANSAASTSISDSDGADWRTDAAASAGSSLTARLMRTQTSYAGPSSEEHPSIPASFRPLTSSAADAANTAYADSATGT</sequence>
<evidence type="ECO:0000256" key="1">
    <source>
        <dbReference type="SAM" id="MobiDB-lite"/>
    </source>
</evidence>
<feature type="region of interest" description="Disordered" evidence="1">
    <location>
        <begin position="66"/>
        <end position="89"/>
    </location>
</feature>
<comment type="caution">
    <text evidence="2">The sequence shown here is derived from an EMBL/GenBank/DDBJ whole genome shotgun (WGS) entry which is preliminary data.</text>
</comment>
<accession>A0A3S4ZZR6</accession>
<dbReference type="EMBL" id="CAAALY010064344">
    <property type="protein sequence ID" value="VEL23850.1"/>
    <property type="molecule type" value="Genomic_DNA"/>
</dbReference>
<gene>
    <name evidence="2" type="ORF">PXEA_LOCUS17290</name>
</gene>
<feature type="non-terminal residue" evidence="2">
    <location>
        <position position="108"/>
    </location>
</feature>
<protein>
    <submittedName>
        <fullName evidence="2">Uncharacterized protein</fullName>
    </submittedName>
</protein>
<reference evidence="2" key="1">
    <citation type="submission" date="2018-11" db="EMBL/GenBank/DDBJ databases">
        <authorList>
            <consortium name="Pathogen Informatics"/>
        </authorList>
    </citation>
    <scope>NUCLEOTIDE SEQUENCE</scope>
</reference>
<dbReference type="Proteomes" id="UP000784294">
    <property type="component" value="Unassembled WGS sequence"/>
</dbReference>